<evidence type="ECO:0000256" key="3">
    <source>
        <dbReference type="PROSITE-ProRule" id="PRU00339"/>
    </source>
</evidence>
<keyword evidence="4" id="KW-0472">Membrane</keyword>
<dbReference type="EMBL" id="SJPK01000016">
    <property type="protein sequence ID" value="TWT56185.1"/>
    <property type="molecule type" value="Genomic_DNA"/>
</dbReference>
<keyword evidence="4" id="KW-0812">Transmembrane</keyword>
<feature type="repeat" description="TPR" evidence="3">
    <location>
        <begin position="121"/>
        <end position="154"/>
    </location>
</feature>
<feature type="transmembrane region" description="Helical" evidence="4">
    <location>
        <begin position="355"/>
        <end position="375"/>
    </location>
</feature>
<dbReference type="Pfam" id="PF13432">
    <property type="entry name" value="TPR_16"/>
    <property type="match status" value="2"/>
</dbReference>
<dbReference type="InterPro" id="IPR011990">
    <property type="entry name" value="TPR-like_helical_dom_sf"/>
</dbReference>
<evidence type="ECO:0000313" key="5">
    <source>
        <dbReference type="EMBL" id="TWT56185.1"/>
    </source>
</evidence>
<evidence type="ECO:0000313" key="6">
    <source>
        <dbReference type="Proteomes" id="UP000318053"/>
    </source>
</evidence>
<feature type="transmembrane region" description="Helical" evidence="4">
    <location>
        <begin position="327"/>
        <end position="349"/>
    </location>
</feature>
<dbReference type="RefSeq" id="WP_186775104.1">
    <property type="nucleotide sequence ID" value="NZ_SJPK01000016.1"/>
</dbReference>
<reference evidence="5 6" key="1">
    <citation type="submission" date="2019-02" db="EMBL/GenBank/DDBJ databases">
        <title>Deep-cultivation of Planctomycetes and their phenomic and genomic characterization uncovers novel biology.</title>
        <authorList>
            <person name="Wiegand S."/>
            <person name="Jogler M."/>
            <person name="Boedeker C."/>
            <person name="Pinto D."/>
            <person name="Vollmers J."/>
            <person name="Rivas-Marin E."/>
            <person name="Kohn T."/>
            <person name="Peeters S.H."/>
            <person name="Heuer A."/>
            <person name="Rast P."/>
            <person name="Oberbeckmann S."/>
            <person name="Bunk B."/>
            <person name="Jeske O."/>
            <person name="Meyerdierks A."/>
            <person name="Storesund J.E."/>
            <person name="Kallscheuer N."/>
            <person name="Luecker S."/>
            <person name="Lage O.M."/>
            <person name="Pohl T."/>
            <person name="Merkel B.J."/>
            <person name="Hornburger P."/>
            <person name="Mueller R.-W."/>
            <person name="Bruemmer F."/>
            <person name="Labrenz M."/>
            <person name="Spormann A.M."/>
            <person name="Op Den Camp H."/>
            <person name="Overmann J."/>
            <person name="Amann R."/>
            <person name="Jetten M.S.M."/>
            <person name="Mascher T."/>
            <person name="Medema M.H."/>
            <person name="Devos D.P."/>
            <person name="Kaster A.-K."/>
            <person name="Ovreas L."/>
            <person name="Rohde M."/>
            <person name="Galperin M.Y."/>
            <person name="Jogler C."/>
        </authorList>
    </citation>
    <scope>NUCLEOTIDE SEQUENCE [LARGE SCALE GENOMIC DNA]</scope>
    <source>
        <strain evidence="5 6">CA85</strain>
    </source>
</reference>
<keyword evidence="1" id="KW-0677">Repeat</keyword>
<feature type="transmembrane region" description="Helical" evidence="4">
    <location>
        <begin position="382"/>
        <end position="406"/>
    </location>
</feature>
<dbReference type="PROSITE" id="PS50005">
    <property type="entry name" value="TPR"/>
    <property type="match status" value="2"/>
</dbReference>
<proteinExistence type="predicted"/>
<dbReference type="InterPro" id="IPR019734">
    <property type="entry name" value="TPR_rpt"/>
</dbReference>
<dbReference type="Proteomes" id="UP000318053">
    <property type="component" value="Unassembled WGS sequence"/>
</dbReference>
<dbReference type="Pfam" id="PF07719">
    <property type="entry name" value="TPR_2"/>
    <property type="match status" value="1"/>
</dbReference>
<gene>
    <name evidence="5" type="ORF">CA85_45270</name>
</gene>
<dbReference type="PANTHER" id="PTHR12558:SF13">
    <property type="entry name" value="CELL DIVISION CYCLE PROTEIN 27 HOMOLOG"/>
    <property type="match status" value="1"/>
</dbReference>
<keyword evidence="4" id="KW-1133">Transmembrane helix</keyword>
<evidence type="ECO:0000256" key="1">
    <source>
        <dbReference type="ARBA" id="ARBA00022737"/>
    </source>
</evidence>
<dbReference type="Gene3D" id="1.25.40.10">
    <property type="entry name" value="Tetratricopeptide repeat domain"/>
    <property type="match status" value="1"/>
</dbReference>
<sequence length="425" mass="46805">MSNDPSETILRRAGMLLEQRRYSAAQAELRQVLAEYPEHTYAHSLLSLALSQDERVGDAARTQEHREQLLEATRHAELAIASDPNDALGFYALAFSRLQRGDCPAAIEAGQTAIALDPYDADSYAIVAGAQLQSRKFADALETADRGLKVDPEHGSCTNIRSLSLERLGRGGDAIEAAKAQLGRQPDDSTAHAAVAYAHLNQGEYKQAQLAFREALRLDPTDEFARRGMIEAINSSNIFYRTLHRYFVWMGRLDQRVAFAVMIGFYLLIRNIDRLAEAVPFLAPYTTAIVMGYVIFALTTWIASPLMNTALRLHPFGRHLLNGRERLTSNLIAILMGLALVSLIVGLVWFNLTVAMAGVVYCFLLAVFVVATMNMPTRMGRIGIGLASAVVAVMPFIPGMFVYFIYGSLAIQIGSQMLAARSRAF</sequence>
<protein>
    <submittedName>
        <fullName evidence="5">Tetratricopeptide repeat protein</fullName>
    </submittedName>
</protein>
<dbReference type="PANTHER" id="PTHR12558">
    <property type="entry name" value="CELL DIVISION CYCLE 16,23,27"/>
    <property type="match status" value="1"/>
</dbReference>
<evidence type="ECO:0000256" key="2">
    <source>
        <dbReference type="ARBA" id="ARBA00022803"/>
    </source>
</evidence>
<dbReference type="InterPro" id="IPR013105">
    <property type="entry name" value="TPR_2"/>
</dbReference>
<dbReference type="AlphaFoldDB" id="A0A5C5X1Z3"/>
<keyword evidence="2 3" id="KW-0802">TPR repeat</keyword>
<evidence type="ECO:0000256" key="4">
    <source>
        <dbReference type="SAM" id="Phobius"/>
    </source>
</evidence>
<feature type="repeat" description="TPR" evidence="3">
    <location>
        <begin position="189"/>
        <end position="222"/>
    </location>
</feature>
<name>A0A5C5X1Z3_9BACT</name>
<dbReference type="SMART" id="SM00028">
    <property type="entry name" value="TPR"/>
    <property type="match status" value="4"/>
</dbReference>
<feature type="transmembrane region" description="Helical" evidence="4">
    <location>
        <begin position="281"/>
        <end position="306"/>
    </location>
</feature>
<organism evidence="5 6">
    <name type="scientific">Allorhodopirellula solitaria</name>
    <dbReference type="NCBI Taxonomy" id="2527987"/>
    <lineage>
        <taxon>Bacteria</taxon>
        <taxon>Pseudomonadati</taxon>
        <taxon>Planctomycetota</taxon>
        <taxon>Planctomycetia</taxon>
        <taxon>Pirellulales</taxon>
        <taxon>Pirellulaceae</taxon>
        <taxon>Allorhodopirellula</taxon>
    </lineage>
</organism>
<keyword evidence="6" id="KW-1185">Reference proteome</keyword>
<dbReference type="SUPFAM" id="SSF48452">
    <property type="entry name" value="TPR-like"/>
    <property type="match status" value="1"/>
</dbReference>
<comment type="caution">
    <text evidence="5">The sequence shown here is derived from an EMBL/GenBank/DDBJ whole genome shotgun (WGS) entry which is preliminary data.</text>
</comment>
<accession>A0A5C5X1Z3</accession>